<evidence type="ECO:0000313" key="3">
    <source>
        <dbReference type="Proteomes" id="UP000239156"/>
    </source>
</evidence>
<organism evidence="2 3">
    <name type="scientific">Puccinia striiformis</name>
    <dbReference type="NCBI Taxonomy" id="27350"/>
    <lineage>
        <taxon>Eukaryota</taxon>
        <taxon>Fungi</taxon>
        <taxon>Dikarya</taxon>
        <taxon>Basidiomycota</taxon>
        <taxon>Pucciniomycotina</taxon>
        <taxon>Pucciniomycetes</taxon>
        <taxon>Pucciniales</taxon>
        <taxon>Pucciniaceae</taxon>
        <taxon>Puccinia</taxon>
    </lineage>
</organism>
<feature type="compositionally biased region" description="Basic and acidic residues" evidence="1">
    <location>
        <begin position="89"/>
        <end position="106"/>
    </location>
</feature>
<reference evidence="2" key="1">
    <citation type="submission" date="2017-12" db="EMBL/GenBank/DDBJ databases">
        <title>Gene loss provides genomic basis for host adaptation in cereal stripe rust fungi.</title>
        <authorList>
            <person name="Xia C."/>
        </authorList>
    </citation>
    <scope>NUCLEOTIDE SEQUENCE [LARGE SCALE GENOMIC DNA]</scope>
    <source>
        <strain evidence="2">93-210</strain>
    </source>
</reference>
<evidence type="ECO:0000256" key="1">
    <source>
        <dbReference type="SAM" id="MobiDB-lite"/>
    </source>
</evidence>
<comment type="caution">
    <text evidence="2">The sequence shown here is derived from an EMBL/GenBank/DDBJ whole genome shotgun (WGS) entry which is preliminary data.</text>
</comment>
<dbReference type="EMBL" id="PKSL01000171">
    <property type="protein sequence ID" value="POW00792.1"/>
    <property type="molecule type" value="Genomic_DNA"/>
</dbReference>
<dbReference type="VEuPathDB" id="FungiDB:PSHT_14702"/>
<keyword evidence="3" id="KW-1185">Reference proteome</keyword>
<feature type="region of interest" description="Disordered" evidence="1">
    <location>
        <begin position="77"/>
        <end position="154"/>
    </location>
</feature>
<feature type="compositionally biased region" description="Polar residues" evidence="1">
    <location>
        <begin position="1"/>
        <end position="10"/>
    </location>
</feature>
<dbReference type="VEuPathDB" id="FungiDB:PSTT_12886"/>
<gene>
    <name evidence="2" type="ORF">PSTT_12886</name>
</gene>
<protein>
    <submittedName>
        <fullName evidence="2">Uncharacterized protein</fullName>
    </submittedName>
</protein>
<feature type="region of interest" description="Disordered" evidence="1">
    <location>
        <begin position="1"/>
        <end position="65"/>
    </location>
</feature>
<name>A0A2S4UU41_9BASI</name>
<sequence>MFDDNSSSQAHQEKVISLRGRAGLKRDHHEVTEPQQGPQVKERRKSAVIPIGNGSFGIESRSPVLCSTSSPIASIVPASLSSGAPQRLQVDDQQHDAPHGESRADQRPPVGRHISERISGFRAPQSPPSNGHHRARYAPRQSDSGWSGRKARYS</sequence>
<proteinExistence type="predicted"/>
<dbReference type="Proteomes" id="UP000239156">
    <property type="component" value="Unassembled WGS sequence"/>
</dbReference>
<evidence type="ECO:0000313" key="2">
    <source>
        <dbReference type="EMBL" id="POW00792.1"/>
    </source>
</evidence>
<accession>A0A2S4UU41</accession>
<dbReference type="AlphaFoldDB" id="A0A2S4UU41"/>